<evidence type="ECO:0008006" key="3">
    <source>
        <dbReference type="Google" id="ProtNLM"/>
    </source>
</evidence>
<dbReference type="Proteomes" id="UP000184268">
    <property type="component" value="Unassembled WGS sequence"/>
</dbReference>
<dbReference type="RefSeq" id="WP_200804642.1">
    <property type="nucleotide sequence ID" value="NZ_FQXG01000001.1"/>
</dbReference>
<accession>A0A1M5MSL3</accession>
<dbReference type="SUPFAM" id="SSF54427">
    <property type="entry name" value="NTF2-like"/>
    <property type="match status" value="1"/>
</dbReference>
<gene>
    <name evidence="1" type="ORF">SAMN02745129_0760</name>
</gene>
<dbReference type="EMBL" id="FQXG01000001">
    <property type="protein sequence ID" value="SHG80216.1"/>
    <property type="molecule type" value="Genomic_DNA"/>
</dbReference>
<evidence type="ECO:0000313" key="1">
    <source>
        <dbReference type="EMBL" id="SHG80216.1"/>
    </source>
</evidence>
<dbReference type="AlphaFoldDB" id="A0A1M5MSL3"/>
<dbReference type="InterPro" id="IPR032710">
    <property type="entry name" value="NTF2-like_dom_sf"/>
</dbReference>
<evidence type="ECO:0000313" key="2">
    <source>
        <dbReference type="Proteomes" id="UP000184268"/>
    </source>
</evidence>
<proteinExistence type="predicted"/>
<reference evidence="1 2" key="1">
    <citation type="submission" date="2016-11" db="EMBL/GenBank/DDBJ databases">
        <authorList>
            <person name="Jaros S."/>
            <person name="Januszkiewicz K."/>
            <person name="Wedrychowicz H."/>
        </authorList>
    </citation>
    <scope>NUCLEOTIDE SEQUENCE [LARGE SCALE GENOMIC DNA]</scope>
    <source>
        <strain evidence="1 2">DSM 16917</strain>
    </source>
</reference>
<organism evidence="1 2">
    <name type="scientific">Ferrimonas marina</name>
    <dbReference type="NCBI Taxonomy" id="299255"/>
    <lineage>
        <taxon>Bacteria</taxon>
        <taxon>Pseudomonadati</taxon>
        <taxon>Pseudomonadota</taxon>
        <taxon>Gammaproteobacteria</taxon>
        <taxon>Alteromonadales</taxon>
        <taxon>Ferrimonadaceae</taxon>
        <taxon>Ferrimonas</taxon>
    </lineage>
</organism>
<dbReference type="STRING" id="299255.SAMN02745129_0760"/>
<name>A0A1M5MSL3_9GAMM</name>
<keyword evidence="2" id="KW-1185">Reference proteome</keyword>
<sequence length="166" mass="19723">MQHKSLAYAQLINEFAQRKFTHNDIKSFVHRVFSMYERATVGNPRIPAEAFTDLVDEQVEVQFPDRTIQNRAEFLDWHRWIHGRLRSDDHDISNIQVENLCDGRYQARFQVRWRAEFLDGQYTDLKLEQRWVMREEDDLDHPVIETYQAAIADTLPGSTASEAERR</sequence>
<protein>
    <recommendedName>
        <fullName evidence="3">SnoaL-like domain-containing protein</fullName>
    </recommendedName>
</protein>